<protein>
    <submittedName>
        <fullName evidence="1">Uncharacterized protein</fullName>
    </submittedName>
</protein>
<evidence type="ECO:0000313" key="2">
    <source>
        <dbReference type="Proteomes" id="UP000196052"/>
    </source>
</evidence>
<dbReference type="EMBL" id="FMBE01000014">
    <property type="protein sequence ID" value="SCC55483.1"/>
    <property type="molecule type" value="Genomic_DNA"/>
</dbReference>
<accession>A0A1C4FIL7</accession>
<name>A0A1C4FIL7_9BACI</name>
<dbReference type="Proteomes" id="UP000196052">
    <property type="component" value="Unassembled WGS sequence"/>
</dbReference>
<sequence>MSFEMYTAFRGKVIIKDEYKELVELISTGNWEEAALKFPFVKEYIKVNQSKDIPFTKEQIDEALAEDDFLYMRWHVDNWEEENDYYTNLKGYEWSFIDNLKNYRVKEHNVTPISLFMNVILKEVAAHIIKLEVWYGESDGPEEYIFINNEFIKKL</sequence>
<gene>
    <name evidence="1" type="ORF">BC05F1_04473</name>
</gene>
<proteinExistence type="predicted"/>
<dbReference type="AlphaFoldDB" id="A0A1C4FIL7"/>
<organism evidence="1 2">
    <name type="scientific">Bacillus wiedmannii</name>
    <dbReference type="NCBI Taxonomy" id="1890302"/>
    <lineage>
        <taxon>Bacteria</taxon>
        <taxon>Bacillati</taxon>
        <taxon>Bacillota</taxon>
        <taxon>Bacilli</taxon>
        <taxon>Bacillales</taxon>
        <taxon>Bacillaceae</taxon>
        <taxon>Bacillus</taxon>
        <taxon>Bacillus cereus group</taxon>
    </lineage>
</organism>
<reference evidence="2" key="1">
    <citation type="submission" date="2016-08" db="EMBL/GenBank/DDBJ databases">
        <authorList>
            <person name="Loux V."/>
            <person name="Rue O."/>
        </authorList>
    </citation>
    <scope>NUCLEOTIDE SEQUENCE [LARGE SCALE GENOMIC DNA]</scope>
    <source>
        <strain evidence="2">INRA Bc05-F1</strain>
    </source>
</reference>
<evidence type="ECO:0000313" key="1">
    <source>
        <dbReference type="EMBL" id="SCC55483.1"/>
    </source>
</evidence>